<dbReference type="AlphaFoldDB" id="A0A1Y2H0V8"/>
<protein>
    <recommendedName>
        <fullName evidence="4">Aldehyde dehydrogenase</fullName>
    </recommendedName>
</protein>
<dbReference type="PROSITE" id="PS00687">
    <property type="entry name" value="ALDEHYDE_DEHYDR_GLU"/>
    <property type="match status" value="1"/>
</dbReference>
<dbReference type="SUPFAM" id="SSF53720">
    <property type="entry name" value="ALDH-like"/>
    <property type="match status" value="1"/>
</dbReference>
<evidence type="ECO:0000313" key="10">
    <source>
        <dbReference type="Proteomes" id="UP000193648"/>
    </source>
</evidence>
<feature type="active site" evidence="5 6">
    <location>
        <position position="221"/>
    </location>
</feature>
<evidence type="ECO:0000313" key="9">
    <source>
        <dbReference type="EMBL" id="ORZ28189.1"/>
    </source>
</evidence>
<dbReference type="GO" id="GO:0004029">
    <property type="term" value="F:aldehyde dehydrogenase (NAD+) activity"/>
    <property type="evidence" value="ECO:0007669"/>
    <property type="project" value="TreeGrafter"/>
</dbReference>
<reference evidence="9 10" key="1">
    <citation type="submission" date="2016-07" db="EMBL/GenBank/DDBJ databases">
        <title>Pervasive Adenine N6-methylation of Active Genes in Fungi.</title>
        <authorList>
            <consortium name="DOE Joint Genome Institute"/>
            <person name="Mondo S.J."/>
            <person name="Dannebaum R.O."/>
            <person name="Kuo R.C."/>
            <person name="Labutti K."/>
            <person name="Haridas S."/>
            <person name="Kuo A."/>
            <person name="Salamov A."/>
            <person name="Ahrendt S.R."/>
            <person name="Lipzen A."/>
            <person name="Sullivan W."/>
            <person name="Andreopoulos W.B."/>
            <person name="Clum A."/>
            <person name="Lindquist E."/>
            <person name="Daum C."/>
            <person name="Ramamoorthy G.K."/>
            <person name="Gryganskyi A."/>
            <person name="Culley D."/>
            <person name="Magnuson J.K."/>
            <person name="James T.Y."/>
            <person name="O'Malley M.A."/>
            <person name="Stajich J.E."/>
            <person name="Spatafora J.W."/>
            <person name="Visel A."/>
            <person name="Grigoriev I.V."/>
        </authorList>
    </citation>
    <scope>NUCLEOTIDE SEQUENCE [LARGE SCALE GENOMIC DNA]</scope>
    <source>
        <strain evidence="9 10">NRRL 3116</strain>
    </source>
</reference>
<dbReference type="InterPro" id="IPR016161">
    <property type="entry name" value="Ald_DH/histidinol_DH"/>
</dbReference>
<dbReference type="GeneID" id="33564438"/>
<keyword evidence="10" id="KW-1185">Reference proteome</keyword>
<dbReference type="FunFam" id="3.40.605.10:FF:000004">
    <property type="entry name" value="Aldehyde dehydrogenase"/>
    <property type="match status" value="1"/>
</dbReference>
<dbReference type="Proteomes" id="UP000193648">
    <property type="component" value="Unassembled WGS sequence"/>
</dbReference>
<proteinExistence type="inferred from homology"/>
<dbReference type="EMBL" id="MCFF01000002">
    <property type="protein sequence ID" value="ORZ28189.1"/>
    <property type="molecule type" value="Genomic_DNA"/>
</dbReference>
<dbReference type="InParanoid" id="A0A1Y2H0V8"/>
<organism evidence="9 10">
    <name type="scientific">Lobosporangium transversale</name>
    <dbReference type="NCBI Taxonomy" id="64571"/>
    <lineage>
        <taxon>Eukaryota</taxon>
        <taxon>Fungi</taxon>
        <taxon>Fungi incertae sedis</taxon>
        <taxon>Mucoromycota</taxon>
        <taxon>Mortierellomycotina</taxon>
        <taxon>Mortierellomycetes</taxon>
        <taxon>Mortierellales</taxon>
        <taxon>Mortierellaceae</taxon>
        <taxon>Lobosporangium</taxon>
    </lineage>
</organism>
<dbReference type="InterPro" id="IPR012394">
    <property type="entry name" value="Aldehyde_DH_NAD(P)"/>
</dbReference>
<evidence type="ECO:0000256" key="7">
    <source>
        <dbReference type="RuleBase" id="RU003345"/>
    </source>
</evidence>
<evidence type="ECO:0000256" key="1">
    <source>
        <dbReference type="ARBA" id="ARBA00009986"/>
    </source>
</evidence>
<feature type="domain" description="Aldehyde dehydrogenase" evidence="8">
    <location>
        <begin position="11"/>
        <end position="442"/>
    </location>
</feature>
<evidence type="ECO:0000256" key="2">
    <source>
        <dbReference type="ARBA" id="ARBA00023002"/>
    </source>
</evidence>
<dbReference type="CDD" id="cd07087">
    <property type="entry name" value="ALDH_F3-13-14_CALDH-like"/>
    <property type="match status" value="1"/>
</dbReference>
<dbReference type="InterPro" id="IPR016162">
    <property type="entry name" value="Ald_DH_N"/>
</dbReference>
<dbReference type="Gene3D" id="3.40.309.10">
    <property type="entry name" value="Aldehyde Dehydrogenase, Chain A, domain 2"/>
    <property type="match status" value="1"/>
</dbReference>
<sequence length="516" mass="57460">MENSILEFNSPAEIKQAAVTVRQTFNSGCTLPLPFRLHQLEQLWKLLDENEDLICEAVYKDVRKSKAEVTLGEILHTKEEVNKALVNLETWAKDEKTKPVLVNRLGTKCFMRKQPKGAVMIISPWNYPVYLLLAPFVGAIAAGCTVIMKPSESAPNSAKLLTKLVRQYLDTSCYIVINGAVPETTQLLEYKWDHIFFTGSIHVGKIIMKAASKHLTPVTLELGGKSPVIIDENADINIAAKRIIYGKLLAAGQTCIAPDYVLITSKAEAKFVEATKEALISLLGENPKESSEFARIVNEDHFKRLIRLLEEDMTGEIVIGGQVSEDDLYIAPTVIKNVGRNDGLMMEEIFGPILPMIRVSDTDEAIEYINAHDEPLTLYLFSDNKKLINKVLNSTRSGGVLVNNIMTQIIETDLPFGGLGPSGMGSYHGRESFNTFTHTRSVMVKSLCPVSEIFSRGRYPPFSDSKIAVMRAIVESVPPFKQGFIRKYFKWIVAAALFGIIVRRPSYVLQCSKCVL</sequence>
<dbReference type="RefSeq" id="XP_021885874.1">
    <property type="nucleotide sequence ID" value="XM_022022594.1"/>
</dbReference>
<dbReference type="PANTHER" id="PTHR43570:SF16">
    <property type="entry name" value="ALDEHYDE DEHYDROGENASE TYPE III, ISOFORM Q"/>
    <property type="match status" value="1"/>
</dbReference>
<gene>
    <name evidence="9" type="ORF">BCR41DRAFT_344787</name>
</gene>
<dbReference type="PANTHER" id="PTHR43570">
    <property type="entry name" value="ALDEHYDE DEHYDROGENASE"/>
    <property type="match status" value="1"/>
</dbReference>
<accession>A0A1Y2H0V8</accession>
<evidence type="ECO:0000256" key="4">
    <source>
        <dbReference type="PIRNR" id="PIRNR036492"/>
    </source>
</evidence>
<comment type="similarity">
    <text evidence="1 4 7">Belongs to the aldehyde dehydrogenase family.</text>
</comment>
<keyword evidence="2 4" id="KW-0560">Oxidoreductase</keyword>
<dbReference type="GO" id="GO:0005737">
    <property type="term" value="C:cytoplasm"/>
    <property type="evidence" value="ECO:0007669"/>
    <property type="project" value="TreeGrafter"/>
</dbReference>
<dbReference type="Pfam" id="PF00171">
    <property type="entry name" value="Aldedh"/>
    <property type="match status" value="1"/>
</dbReference>
<dbReference type="InterPro" id="IPR015590">
    <property type="entry name" value="Aldehyde_DH_dom"/>
</dbReference>
<evidence type="ECO:0000256" key="6">
    <source>
        <dbReference type="PROSITE-ProRule" id="PRU10007"/>
    </source>
</evidence>
<evidence type="ECO:0000256" key="3">
    <source>
        <dbReference type="ARBA" id="ARBA00023027"/>
    </source>
</evidence>
<dbReference type="OrthoDB" id="440325at2759"/>
<keyword evidence="3" id="KW-0520">NAD</keyword>
<dbReference type="GO" id="GO:0006081">
    <property type="term" value="P:aldehyde metabolic process"/>
    <property type="evidence" value="ECO:0007669"/>
    <property type="project" value="InterPro"/>
</dbReference>
<evidence type="ECO:0000256" key="5">
    <source>
        <dbReference type="PIRSR" id="PIRSR036492-1"/>
    </source>
</evidence>
<dbReference type="PIRSF" id="PIRSF036492">
    <property type="entry name" value="ALDH"/>
    <property type="match status" value="1"/>
</dbReference>
<dbReference type="InterPro" id="IPR029510">
    <property type="entry name" value="Ald_DH_CS_GLU"/>
</dbReference>
<comment type="caution">
    <text evidence="9">The sequence shown here is derived from an EMBL/GenBank/DDBJ whole genome shotgun (WGS) entry which is preliminary data.</text>
</comment>
<dbReference type="Gene3D" id="3.40.605.10">
    <property type="entry name" value="Aldehyde Dehydrogenase, Chain A, domain 1"/>
    <property type="match status" value="1"/>
</dbReference>
<dbReference type="InterPro" id="IPR016160">
    <property type="entry name" value="Ald_DH_CS_CYS"/>
</dbReference>
<evidence type="ECO:0000259" key="8">
    <source>
        <dbReference type="Pfam" id="PF00171"/>
    </source>
</evidence>
<dbReference type="STRING" id="64571.A0A1Y2H0V8"/>
<dbReference type="InterPro" id="IPR016163">
    <property type="entry name" value="Ald_DH_C"/>
</dbReference>
<dbReference type="FunFam" id="3.40.309.10:FF:000003">
    <property type="entry name" value="Aldehyde dehydrogenase"/>
    <property type="match status" value="1"/>
</dbReference>
<dbReference type="PROSITE" id="PS00070">
    <property type="entry name" value="ALDEHYDE_DEHYDR_CYS"/>
    <property type="match status" value="1"/>
</dbReference>
<name>A0A1Y2H0V8_9FUNG</name>
<feature type="active site" evidence="5">
    <location>
        <position position="255"/>
    </location>
</feature>